<dbReference type="NCBIfam" id="TIGR00462">
    <property type="entry name" value="genX"/>
    <property type="match status" value="1"/>
</dbReference>
<dbReference type="GO" id="GO:0005829">
    <property type="term" value="C:cytosol"/>
    <property type="evidence" value="ECO:0007669"/>
    <property type="project" value="TreeGrafter"/>
</dbReference>
<dbReference type="InterPro" id="IPR004364">
    <property type="entry name" value="Aa-tRNA-synt_II"/>
</dbReference>
<dbReference type="GO" id="GO:0000049">
    <property type="term" value="F:tRNA binding"/>
    <property type="evidence" value="ECO:0007669"/>
    <property type="project" value="TreeGrafter"/>
</dbReference>
<dbReference type="InterPro" id="IPR018149">
    <property type="entry name" value="Lys-tRNA-synth_II_C"/>
</dbReference>
<reference evidence="5 6" key="1">
    <citation type="journal article" date="2016" name="Nat. Commun.">
        <title>Thousands of microbial genomes shed light on interconnected biogeochemical processes in an aquifer system.</title>
        <authorList>
            <person name="Anantharaman K."/>
            <person name="Brown C.T."/>
            <person name="Hug L.A."/>
            <person name="Sharon I."/>
            <person name="Castelle C.J."/>
            <person name="Probst A.J."/>
            <person name="Thomas B.C."/>
            <person name="Singh A."/>
            <person name="Wilkins M.J."/>
            <person name="Karaoz U."/>
            <person name="Brodie E.L."/>
            <person name="Williams K.H."/>
            <person name="Hubbard S.S."/>
            <person name="Banfield J.F."/>
        </authorList>
    </citation>
    <scope>NUCLEOTIDE SEQUENCE [LARGE SCALE GENOMIC DNA]</scope>
</reference>
<dbReference type="PROSITE" id="PS50862">
    <property type="entry name" value="AA_TRNA_LIGASE_II"/>
    <property type="match status" value="1"/>
</dbReference>
<dbReference type="EMBL" id="MGDZ01000034">
    <property type="protein sequence ID" value="OGL73371.1"/>
    <property type="molecule type" value="Genomic_DNA"/>
</dbReference>
<evidence type="ECO:0000256" key="1">
    <source>
        <dbReference type="ARBA" id="ARBA00022598"/>
    </source>
</evidence>
<dbReference type="SUPFAM" id="SSF55681">
    <property type="entry name" value="Class II aaRS and biotin synthetases"/>
    <property type="match status" value="1"/>
</dbReference>
<comment type="caution">
    <text evidence="5">The sequence shown here is derived from an EMBL/GenBank/DDBJ whole genome shotgun (WGS) entry which is preliminary data.</text>
</comment>
<keyword evidence="1" id="KW-0436">Ligase</keyword>
<protein>
    <submittedName>
        <fullName evidence="5">EF-P lysine aminoacylase GenX</fullName>
    </submittedName>
</protein>
<organism evidence="5 6">
    <name type="scientific">Candidatus Uhrbacteria bacterium RIFCSPHIGHO2_02_FULL_57_19</name>
    <dbReference type="NCBI Taxonomy" id="1802391"/>
    <lineage>
        <taxon>Bacteria</taxon>
        <taxon>Candidatus Uhriibacteriota</taxon>
    </lineage>
</organism>
<evidence type="ECO:0000259" key="4">
    <source>
        <dbReference type="PROSITE" id="PS50862"/>
    </source>
</evidence>
<sequence length="474" mass="53863">MILGKYKKESAGSFPGRTARTHTVAAFLRKPARQGAVLAGRIVVASPRRGNLRLRDESGEITLTVSSEPAPNARIGDIVEVAVSSADGTVRAERLTVLTRSSGLPEHPSRQWESMLTDPSGREMVRKRAEFFSGIREFFRRQGFLEVDPPALLAFPGMEPYLDPFELRLRDDQGRSVRAFLSTSPEYAAKKLLAAGFEKLFMLSRTFRNGEPLIASGMHNPEFTMLEWYRAYASYLEIMDDAEALVRWLCRRIHGTEAFRFRGETFDLRGPWERLSVADAFWKYAAVDLDAALDRRALLRIVREKGHRPKDDERYEDLFFRIFLSEVEPALGHGRPTILYDYPLALAAMAKTSEDEPVHAERFEIYIGGVELGNAFTELNDPTEQKRRLEEERALRRKLKKTDYPIDQDFIRVLETGMPPSGGIALGVDRLLMVLLDARSIEEVILFPAREQFNFEDGSTRLTTGVAKARHRHL</sequence>
<proteinExistence type="predicted"/>
<dbReference type="GO" id="GO:0004824">
    <property type="term" value="F:lysine-tRNA ligase activity"/>
    <property type="evidence" value="ECO:0007669"/>
    <property type="project" value="InterPro"/>
</dbReference>
<dbReference type="STRING" id="1802391.A3D72_00695"/>
<dbReference type="Gene3D" id="3.30.930.10">
    <property type="entry name" value="Bira Bifunctional Protein, Domain 2"/>
    <property type="match status" value="1"/>
</dbReference>
<gene>
    <name evidence="5" type="ORF">A3D72_00695</name>
</gene>
<evidence type="ECO:0000313" key="6">
    <source>
        <dbReference type="Proteomes" id="UP000176303"/>
    </source>
</evidence>
<dbReference type="PRINTS" id="PR00982">
    <property type="entry name" value="TRNASYNTHLYS"/>
</dbReference>
<dbReference type="Pfam" id="PF00152">
    <property type="entry name" value="tRNA-synt_2"/>
    <property type="match status" value="1"/>
</dbReference>
<evidence type="ECO:0000256" key="2">
    <source>
        <dbReference type="ARBA" id="ARBA00022741"/>
    </source>
</evidence>
<evidence type="ECO:0000313" key="5">
    <source>
        <dbReference type="EMBL" id="OGL73371.1"/>
    </source>
</evidence>
<dbReference type="AlphaFoldDB" id="A0A1F7U577"/>
<name>A0A1F7U577_9BACT</name>
<dbReference type="InterPro" id="IPR004525">
    <property type="entry name" value="EpmA"/>
</dbReference>
<evidence type="ECO:0000256" key="3">
    <source>
        <dbReference type="ARBA" id="ARBA00022840"/>
    </source>
</evidence>
<dbReference type="InterPro" id="IPR006195">
    <property type="entry name" value="aa-tRNA-synth_II"/>
</dbReference>
<keyword evidence="3" id="KW-0067">ATP-binding</keyword>
<dbReference type="Proteomes" id="UP000176303">
    <property type="component" value="Unassembled WGS sequence"/>
</dbReference>
<dbReference type="GO" id="GO:0005524">
    <property type="term" value="F:ATP binding"/>
    <property type="evidence" value="ECO:0007669"/>
    <property type="project" value="UniProtKB-KW"/>
</dbReference>
<accession>A0A1F7U577</accession>
<dbReference type="InterPro" id="IPR045864">
    <property type="entry name" value="aa-tRNA-synth_II/BPL/LPL"/>
</dbReference>
<dbReference type="NCBIfam" id="NF006828">
    <property type="entry name" value="PRK09350.1"/>
    <property type="match status" value="1"/>
</dbReference>
<feature type="domain" description="Aminoacyl-transfer RNA synthetases class-II family profile" evidence="4">
    <location>
        <begin position="135"/>
        <end position="448"/>
    </location>
</feature>
<dbReference type="PANTHER" id="PTHR42918">
    <property type="entry name" value="LYSYL-TRNA SYNTHETASE"/>
    <property type="match status" value="1"/>
</dbReference>
<keyword evidence="2" id="KW-0547">Nucleotide-binding</keyword>
<dbReference type="GO" id="GO:0006430">
    <property type="term" value="P:lysyl-tRNA aminoacylation"/>
    <property type="evidence" value="ECO:0007669"/>
    <property type="project" value="InterPro"/>
</dbReference>
<dbReference type="PANTHER" id="PTHR42918:SF6">
    <property type="entry name" value="ELONGATION FACTOR P--(R)-BETA-LYSINE LIGASE"/>
    <property type="match status" value="1"/>
</dbReference>